<dbReference type="Gene3D" id="1.10.3720.10">
    <property type="entry name" value="MetI-like"/>
    <property type="match status" value="1"/>
</dbReference>
<evidence type="ECO:0000256" key="1">
    <source>
        <dbReference type="ARBA" id="ARBA00004651"/>
    </source>
</evidence>
<gene>
    <name evidence="9" type="ordered locus">Veis_3896</name>
</gene>
<dbReference type="Pfam" id="PF19300">
    <property type="entry name" value="BPD_transp_1_N"/>
    <property type="match status" value="1"/>
</dbReference>
<dbReference type="OrthoDB" id="9803623at2"/>
<dbReference type="InterPro" id="IPR000515">
    <property type="entry name" value="MetI-like"/>
</dbReference>
<dbReference type="InterPro" id="IPR045621">
    <property type="entry name" value="BPD_transp_1_N"/>
</dbReference>
<dbReference type="HOGENOM" id="CLU_036879_0_3_4"/>
<dbReference type="Proteomes" id="UP000000374">
    <property type="component" value="Chromosome"/>
</dbReference>
<dbReference type="PROSITE" id="PS50928">
    <property type="entry name" value="ABC_TM1"/>
    <property type="match status" value="1"/>
</dbReference>
<evidence type="ECO:0000256" key="3">
    <source>
        <dbReference type="ARBA" id="ARBA00022475"/>
    </source>
</evidence>
<feature type="transmembrane region" description="Helical" evidence="7">
    <location>
        <begin position="130"/>
        <end position="156"/>
    </location>
</feature>
<keyword evidence="10" id="KW-1185">Reference proteome</keyword>
<dbReference type="InterPro" id="IPR035906">
    <property type="entry name" value="MetI-like_sf"/>
</dbReference>
<comment type="similarity">
    <text evidence="7">Belongs to the binding-protein-dependent transport system permease family.</text>
</comment>
<dbReference type="eggNOG" id="COG0601">
    <property type="taxonomic scope" value="Bacteria"/>
</dbReference>
<dbReference type="CDD" id="cd06261">
    <property type="entry name" value="TM_PBP2"/>
    <property type="match status" value="1"/>
</dbReference>
<dbReference type="GO" id="GO:0055085">
    <property type="term" value="P:transmembrane transport"/>
    <property type="evidence" value="ECO:0007669"/>
    <property type="project" value="InterPro"/>
</dbReference>
<evidence type="ECO:0000256" key="6">
    <source>
        <dbReference type="ARBA" id="ARBA00023136"/>
    </source>
</evidence>
<dbReference type="STRING" id="391735.Veis_3896"/>
<keyword evidence="4 7" id="KW-0812">Transmembrane</keyword>
<dbReference type="PANTHER" id="PTHR43163:SF2">
    <property type="entry name" value="ABC TRANSPORTER PERMEASE PROTEIN"/>
    <property type="match status" value="1"/>
</dbReference>
<evidence type="ECO:0000256" key="4">
    <source>
        <dbReference type="ARBA" id="ARBA00022692"/>
    </source>
</evidence>
<protein>
    <submittedName>
        <fullName evidence="9">Binding-protein-dependent transport systems inner membrane component</fullName>
    </submittedName>
</protein>
<feature type="transmembrane region" description="Helical" evidence="7">
    <location>
        <begin position="290"/>
        <end position="314"/>
    </location>
</feature>
<dbReference type="EMBL" id="CP000542">
    <property type="protein sequence ID" value="ABM59603.1"/>
    <property type="molecule type" value="Genomic_DNA"/>
</dbReference>
<feature type="transmembrane region" description="Helical" evidence="7">
    <location>
        <begin position="242"/>
        <end position="270"/>
    </location>
</feature>
<dbReference type="AlphaFoldDB" id="A1WPP6"/>
<dbReference type="KEGG" id="vei:Veis_3896"/>
<evidence type="ECO:0000259" key="8">
    <source>
        <dbReference type="PROSITE" id="PS50928"/>
    </source>
</evidence>
<evidence type="ECO:0000313" key="9">
    <source>
        <dbReference type="EMBL" id="ABM59603.1"/>
    </source>
</evidence>
<dbReference type="RefSeq" id="WP_011811590.1">
    <property type="nucleotide sequence ID" value="NC_008786.1"/>
</dbReference>
<keyword evidence="5 7" id="KW-1133">Transmembrane helix</keyword>
<accession>A1WPP6</accession>
<dbReference type="GO" id="GO:0005886">
    <property type="term" value="C:plasma membrane"/>
    <property type="evidence" value="ECO:0007669"/>
    <property type="project" value="UniProtKB-SubCell"/>
</dbReference>
<keyword evidence="2 7" id="KW-0813">Transport</keyword>
<evidence type="ECO:0000313" key="10">
    <source>
        <dbReference type="Proteomes" id="UP000000374"/>
    </source>
</evidence>
<keyword evidence="6 7" id="KW-0472">Membrane</keyword>
<evidence type="ECO:0000256" key="7">
    <source>
        <dbReference type="RuleBase" id="RU363032"/>
    </source>
</evidence>
<dbReference type="GeneID" id="76462246"/>
<feature type="transmembrane region" description="Helical" evidence="7">
    <location>
        <begin position="89"/>
        <end position="118"/>
    </location>
</feature>
<keyword evidence="3" id="KW-1003">Cell membrane</keyword>
<evidence type="ECO:0000256" key="2">
    <source>
        <dbReference type="ARBA" id="ARBA00022448"/>
    </source>
</evidence>
<evidence type="ECO:0000256" key="5">
    <source>
        <dbReference type="ARBA" id="ARBA00022989"/>
    </source>
</evidence>
<dbReference type="Pfam" id="PF00528">
    <property type="entry name" value="BPD_transp_1"/>
    <property type="match status" value="1"/>
</dbReference>
<feature type="domain" description="ABC transmembrane type-1" evidence="8">
    <location>
        <begin position="94"/>
        <end position="307"/>
    </location>
</feature>
<dbReference type="SUPFAM" id="SSF161098">
    <property type="entry name" value="MetI-like"/>
    <property type="match status" value="1"/>
</dbReference>
<feature type="transmembrane region" description="Helical" evidence="7">
    <location>
        <begin position="188"/>
        <end position="207"/>
    </location>
</feature>
<feature type="transmembrane region" description="Helical" evidence="7">
    <location>
        <begin position="12"/>
        <end position="31"/>
    </location>
</feature>
<dbReference type="PANTHER" id="PTHR43163">
    <property type="entry name" value="DIPEPTIDE TRANSPORT SYSTEM PERMEASE PROTEIN DPPB-RELATED"/>
    <property type="match status" value="1"/>
</dbReference>
<organism evidence="9 10">
    <name type="scientific">Verminephrobacter eiseniae (strain EF01-2)</name>
    <dbReference type="NCBI Taxonomy" id="391735"/>
    <lineage>
        <taxon>Bacteria</taxon>
        <taxon>Pseudomonadati</taxon>
        <taxon>Pseudomonadota</taxon>
        <taxon>Betaproteobacteria</taxon>
        <taxon>Burkholderiales</taxon>
        <taxon>Comamonadaceae</taxon>
        <taxon>Verminephrobacter</taxon>
    </lineage>
</organism>
<comment type="subcellular location">
    <subcellularLocation>
        <location evidence="1 7">Cell membrane</location>
        <topology evidence="1 7">Multi-pass membrane protein</topology>
    </subcellularLocation>
</comment>
<sequence>MLNFILQRSAQAVVVLLLMSVLVFVAVYAIGNPVDILINPQADQTMRDETIARYGLDKSVAQQYLLFLKNALAGDFGTSFVYDSPALGLIFSCLPATLELALVAMLLSICIGVPLGLYAGYRPDGWSAKLIMGGTVLGFSVPAFWMGLMLILVFAVQLGWLPSGGRGETVAWLGAEWSVLTLDGWRHLLLPASSLALFRLALIVRLVRAGVREAIMADYVKFARAKGVSPLRVMLRHVLPNIMVPLVTVLGLELGTMIAFAVVTETIFSWPGTGKLVIDSIRTLDQPVVVAYLLLVVFMFIVINMVVDILYSMLDPRIRLGGRK</sequence>
<proteinExistence type="inferred from homology"/>
<reference evidence="10" key="1">
    <citation type="submission" date="2006-12" db="EMBL/GenBank/DDBJ databases">
        <title>Complete sequence of chromosome 1 of Verminephrobacter eiseniae EF01-2.</title>
        <authorList>
            <person name="Copeland A."/>
            <person name="Lucas S."/>
            <person name="Lapidus A."/>
            <person name="Barry K."/>
            <person name="Detter J.C."/>
            <person name="Glavina del Rio T."/>
            <person name="Dalin E."/>
            <person name="Tice H."/>
            <person name="Pitluck S."/>
            <person name="Chertkov O."/>
            <person name="Brettin T."/>
            <person name="Bruce D."/>
            <person name="Han C."/>
            <person name="Tapia R."/>
            <person name="Gilna P."/>
            <person name="Schmutz J."/>
            <person name="Larimer F."/>
            <person name="Land M."/>
            <person name="Hauser L."/>
            <person name="Kyrpides N."/>
            <person name="Kim E."/>
            <person name="Stahl D."/>
            <person name="Richardson P."/>
        </authorList>
    </citation>
    <scope>NUCLEOTIDE SEQUENCE [LARGE SCALE GENOMIC DNA]</scope>
    <source>
        <strain evidence="10">EF01-2</strain>
    </source>
</reference>
<name>A1WPP6_VEREI</name>